<dbReference type="AlphaFoldDB" id="A0A918CJA4"/>
<name>A0A918CJA4_9DEIO</name>
<dbReference type="RefSeq" id="WP_189092442.1">
    <property type="nucleotide sequence ID" value="NZ_BMQL01000036.1"/>
</dbReference>
<reference evidence="2" key="2">
    <citation type="submission" date="2020-09" db="EMBL/GenBank/DDBJ databases">
        <authorList>
            <person name="Sun Q."/>
            <person name="Ohkuma M."/>
        </authorList>
    </citation>
    <scope>NUCLEOTIDE SEQUENCE</scope>
    <source>
        <strain evidence="2">JCM 31311</strain>
    </source>
</reference>
<comment type="caution">
    <text evidence="2">The sequence shown here is derived from an EMBL/GenBank/DDBJ whole genome shotgun (WGS) entry which is preliminary data.</text>
</comment>
<protein>
    <submittedName>
        <fullName evidence="2">Uncharacterized protein</fullName>
    </submittedName>
</protein>
<keyword evidence="3" id="KW-1185">Reference proteome</keyword>
<evidence type="ECO:0000256" key="1">
    <source>
        <dbReference type="SAM" id="MobiDB-lite"/>
    </source>
</evidence>
<accession>A0A918CJA4</accession>
<organism evidence="2 3">
    <name type="scientific">Deinococcus ruber</name>
    <dbReference type="NCBI Taxonomy" id="1848197"/>
    <lineage>
        <taxon>Bacteria</taxon>
        <taxon>Thermotogati</taxon>
        <taxon>Deinococcota</taxon>
        <taxon>Deinococci</taxon>
        <taxon>Deinococcales</taxon>
        <taxon>Deinococcaceae</taxon>
        <taxon>Deinococcus</taxon>
    </lineage>
</organism>
<evidence type="ECO:0000313" key="3">
    <source>
        <dbReference type="Proteomes" id="UP000603865"/>
    </source>
</evidence>
<feature type="region of interest" description="Disordered" evidence="1">
    <location>
        <begin position="1"/>
        <end position="34"/>
    </location>
</feature>
<gene>
    <name evidence="2" type="ORF">GCM10008957_41760</name>
</gene>
<sequence length="59" mass="6918">MTMTEQTHARPVKHFTERQQVKSALHSMQQPDTELKDRMDGAAFRMLSRERNSLLFGLE</sequence>
<dbReference type="EMBL" id="BMQL01000036">
    <property type="protein sequence ID" value="GGR25754.1"/>
    <property type="molecule type" value="Genomic_DNA"/>
</dbReference>
<proteinExistence type="predicted"/>
<dbReference type="Proteomes" id="UP000603865">
    <property type="component" value="Unassembled WGS sequence"/>
</dbReference>
<evidence type="ECO:0000313" key="2">
    <source>
        <dbReference type="EMBL" id="GGR25754.1"/>
    </source>
</evidence>
<reference evidence="2" key="1">
    <citation type="journal article" date="2014" name="Int. J. Syst. Evol. Microbiol.">
        <title>Complete genome sequence of Corynebacterium casei LMG S-19264T (=DSM 44701T), isolated from a smear-ripened cheese.</title>
        <authorList>
            <consortium name="US DOE Joint Genome Institute (JGI-PGF)"/>
            <person name="Walter F."/>
            <person name="Albersmeier A."/>
            <person name="Kalinowski J."/>
            <person name="Ruckert C."/>
        </authorList>
    </citation>
    <scope>NUCLEOTIDE SEQUENCE</scope>
    <source>
        <strain evidence="2">JCM 31311</strain>
    </source>
</reference>